<feature type="compositionally biased region" description="Polar residues" evidence="2">
    <location>
        <begin position="806"/>
        <end position="818"/>
    </location>
</feature>
<evidence type="ECO:0000313" key="3">
    <source>
        <dbReference type="EMBL" id="GMT23546.1"/>
    </source>
</evidence>
<evidence type="ECO:0000256" key="2">
    <source>
        <dbReference type="SAM" id="MobiDB-lite"/>
    </source>
</evidence>
<feature type="region of interest" description="Disordered" evidence="2">
    <location>
        <begin position="798"/>
        <end position="827"/>
    </location>
</feature>
<feature type="compositionally biased region" description="Basic and acidic residues" evidence="2">
    <location>
        <begin position="1202"/>
        <end position="1213"/>
    </location>
</feature>
<name>A0AAV5VVK1_9BILA</name>
<feature type="region of interest" description="Disordered" evidence="2">
    <location>
        <begin position="1"/>
        <end position="33"/>
    </location>
</feature>
<evidence type="ECO:0000313" key="4">
    <source>
        <dbReference type="Proteomes" id="UP001432322"/>
    </source>
</evidence>
<feature type="region of interest" description="Disordered" evidence="2">
    <location>
        <begin position="964"/>
        <end position="1011"/>
    </location>
</feature>
<feature type="compositionally biased region" description="Basic and acidic residues" evidence="2">
    <location>
        <begin position="1156"/>
        <end position="1189"/>
    </location>
</feature>
<feature type="region of interest" description="Disordered" evidence="2">
    <location>
        <begin position="1138"/>
        <end position="1213"/>
    </location>
</feature>
<feature type="region of interest" description="Disordered" evidence="2">
    <location>
        <begin position="412"/>
        <end position="450"/>
    </location>
</feature>
<accession>A0AAV5VVK1</accession>
<organism evidence="3 4">
    <name type="scientific">Pristionchus fissidentatus</name>
    <dbReference type="NCBI Taxonomy" id="1538716"/>
    <lineage>
        <taxon>Eukaryota</taxon>
        <taxon>Metazoa</taxon>
        <taxon>Ecdysozoa</taxon>
        <taxon>Nematoda</taxon>
        <taxon>Chromadorea</taxon>
        <taxon>Rhabditida</taxon>
        <taxon>Rhabditina</taxon>
        <taxon>Diplogasteromorpha</taxon>
        <taxon>Diplogasteroidea</taxon>
        <taxon>Neodiplogasteridae</taxon>
        <taxon>Pristionchus</taxon>
    </lineage>
</organism>
<comment type="caution">
    <text evidence="3">The sequence shown here is derived from an EMBL/GenBank/DDBJ whole genome shotgun (WGS) entry which is preliminary data.</text>
</comment>
<keyword evidence="4" id="KW-1185">Reference proteome</keyword>
<feature type="region of interest" description="Disordered" evidence="2">
    <location>
        <begin position="1279"/>
        <end position="1349"/>
    </location>
</feature>
<dbReference type="Proteomes" id="UP001432322">
    <property type="component" value="Unassembled WGS sequence"/>
</dbReference>
<reference evidence="3" key="1">
    <citation type="submission" date="2023-10" db="EMBL/GenBank/DDBJ databases">
        <title>Genome assembly of Pristionchus species.</title>
        <authorList>
            <person name="Yoshida K."/>
            <person name="Sommer R.J."/>
        </authorList>
    </citation>
    <scope>NUCLEOTIDE SEQUENCE</scope>
    <source>
        <strain evidence="3">RS5133</strain>
    </source>
</reference>
<protein>
    <submittedName>
        <fullName evidence="3">Uncharacterized protein</fullName>
    </submittedName>
</protein>
<evidence type="ECO:0000256" key="1">
    <source>
        <dbReference type="SAM" id="Coils"/>
    </source>
</evidence>
<dbReference type="EMBL" id="BTSY01000004">
    <property type="protein sequence ID" value="GMT23546.1"/>
    <property type="molecule type" value="Genomic_DNA"/>
</dbReference>
<sequence>MEDTEYNNENSAGHRVLQNEKRKPVESPFSAFSPAQRLAKKKGRILREPGDSNLEASMMDDSILETEESTITLPTKLVPKTLFAEGDGVDEETADIISDFDRSIVDETQGDRTFSRETRPVVPSSSDPNLDETLADTTLNLNETYSTVVRPVVPSEIDPNLDETLAELTMNETFSAVVRPVVQSLIDPNMDETLAETTINQTQLSMGDESSLVPAGDMDEVDESLNDDADVTLNENEKSIARVSLFEELAAKETSAHEQSVVAASLDNSIVNGGGMSLFDELNSVPSDVTIGEKKDESTVGASLENSLLKEEGGVSLFEELNNRTIPVSTETKEEEEKKEESVIESMKVNNEGTSLLDKMVEASEESSMDSSTNSTLTAIEPPIKKKVDNAFYGNMKQRLSDMNTSIVAPQSKPDQMAMETEEDDAANTTPTLSDAMNAEASPPSEQRSSRRFSLFNDTLTTPNTPNRVSSSNKYNAMNESHLSFIIHEAECATDAYKELMDRMKEVETELASAREHAEKMEKERDIAKKESDDYVFMMEETKKRMMNEKNALSRQIVDLESDLADARRVSCVVEMCVTAERVPSQDYEMYTEEARKVQEMEARKIELEERMKNIEDEMNCANEQFIAEKSRLSSRVNDMEKLMEEERKSSRDEMEKRVNESRIELEKKMEEILMQKNSLIDQLESLQRETGDQEYTNEETTRRLEGEKAMLETSLSNLQRDHTEMEEELKRVRMENEEMGRKLVEVSSEFEGMKSALVEMEQVRNAAFEESRHVHELSGEVEELKASNDEMMRKLNEKEEELSSIRRSLNEASTSSEGRIGEMEEKMKELEKEKMELEKKMETMKVEIAASSKVEEMMGGFMKMTNDQRNEAAALKEEIFELKMKIKDLESDIKLKEREVEVRDEKIKEREAQLEKIREESDMKMTSLESDRNSAQMRINEMQKSLEREEQTRKTLESQLLEMEGRIESGKNSCNQLESEMREVKESMEKTKGEMNSVIEEKSKVEEEMKRMNEEKMELKGRMEIMEIEYQKEKEKAVLSGQSEESLKSLQMEMEGLKENLKSTETCLDSAISDKNEANGKLDQETKQNVEMRNIMEKMREENEEMKRQMEIIFNEKAAVAGQSNEAMKSIEEELKKQKEEMETLSGRMSEMEEEKERAERAVQSEIERNEVLSDTVKELEKALDHKSTSNTSIGDVNSSKLKEELEEERSTVMRLKKEVKRLEETCDEFDDIENDLKGKMFEMQKKIDVLEGKKKEVGPALLNALKPTTTEIRAMDETVVVTDKKEDEEMKEEEYGTPNGSIADEDERKNGVENTLGVTKMEATRLEEEEDEYEKKNGHRQESCRQS</sequence>
<feature type="compositionally biased region" description="Polar residues" evidence="2">
    <location>
        <begin position="1190"/>
        <end position="1199"/>
    </location>
</feature>
<feature type="compositionally biased region" description="Basic and acidic residues" evidence="2">
    <location>
        <begin position="1335"/>
        <end position="1349"/>
    </location>
</feature>
<feature type="coiled-coil region" evidence="1">
    <location>
        <begin position="490"/>
        <end position="750"/>
    </location>
</feature>
<feature type="compositionally biased region" description="Basic and acidic residues" evidence="2">
    <location>
        <begin position="980"/>
        <end position="1011"/>
    </location>
</feature>
<keyword evidence="1" id="KW-0175">Coiled coil</keyword>
<gene>
    <name evidence="3" type="ORF">PFISCL1PPCAC_14843</name>
</gene>
<proteinExistence type="predicted"/>